<feature type="non-terminal residue" evidence="1">
    <location>
        <position position="1"/>
    </location>
</feature>
<reference evidence="1" key="1">
    <citation type="journal article" date="2014" name="Nat. Genet.">
        <title>Genome and transcriptome of the porcine whipworm Trichuris suis.</title>
        <authorList>
            <person name="Jex A.R."/>
            <person name="Nejsum P."/>
            <person name="Schwarz E.M."/>
            <person name="Hu L."/>
            <person name="Young N.D."/>
            <person name="Hall R.S."/>
            <person name="Korhonen P.K."/>
            <person name="Liao S."/>
            <person name="Thamsborg S."/>
            <person name="Xia J."/>
            <person name="Xu P."/>
            <person name="Wang S."/>
            <person name="Scheerlinck J.P."/>
            <person name="Hofmann A."/>
            <person name="Sternberg P.W."/>
            <person name="Wang J."/>
            <person name="Gasser R.B."/>
        </authorList>
    </citation>
    <scope>NUCLEOTIDE SEQUENCE [LARGE SCALE GENOMIC DNA]</scope>
    <source>
        <strain evidence="1">DCEP-RM93F</strain>
    </source>
</reference>
<evidence type="ECO:0000313" key="1">
    <source>
        <dbReference type="EMBL" id="KFD69344.1"/>
    </source>
</evidence>
<protein>
    <submittedName>
        <fullName evidence="1">Uncharacterized protein</fullName>
    </submittedName>
</protein>
<proteinExistence type="predicted"/>
<gene>
    <name evidence="1" type="ORF">M514_18493</name>
</gene>
<dbReference type="AlphaFoldDB" id="A0A085NIP8"/>
<accession>A0A085NIP8</accession>
<organism evidence="1">
    <name type="scientific">Trichuris suis</name>
    <name type="common">pig whipworm</name>
    <dbReference type="NCBI Taxonomy" id="68888"/>
    <lineage>
        <taxon>Eukaryota</taxon>
        <taxon>Metazoa</taxon>
        <taxon>Ecdysozoa</taxon>
        <taxon>Nematoda</taxon>
        <taxon>Enoplea</taxon>
        <taxon>Dorylaimia</taxon>
        <taxon>Trichinellida</taxon>
        <taxon>Trichuridae</taxon>
        <taxon>Trichuris</taxon>
    </lineage>
</organism>
<dbReference type="EMBL" id="KL367496">
    <property type="protein sequence ID" value="KFD69344.1"/>
    <property type="molecule type" value="Genomic_DNA"/>
</dbReference>
<dbReference type="Proteomes" id="UP000030758">
    <property type="component" value="Unassembled WGS sequence"/>
</dbReference>
<feature type="non-terminal residue" evidence="1">
    <location>
        <position position="76"/>
    </location>
</feature>
<sequence length="76" mass="8473">WISRVSHSLRSIIFMHSARAHETSSKRRLKMVRPSLPPDVLGCIATNLPSIVGIIQLIVQLTTWVKISSPLQQASN</sequence>
<name>A0A085NIP8_9BILA</name>